<dbReference type="EMBL" id="JFCB01000002">
    <property type="protein sequence ID" value="KES08415.1"/>
    <property type="molecule type" value="Genomic_DNA"/>
</dbReference>
<feature type="transmembrane region" description="Helical" evidence="6">
    <location>
        <begin position="145"/>
        <end position="164"/>
    </location>
</feature>
<accession>A0A081XXZ2</accession>
<keyword evidence="5 6" id="KW-0472">Membrane</keyword>
<dbReference type="PIRSF" id="PIRSF005859">
    <property type="entry name" value="PBR"/>
    <property type="match status" value="1"/>
</dbReference>
<organism evidence="7 8">
    <name type="scientific">Streptomyces toyocaensis</name>
    <dbReference type="NCBI Taxonomy" id="55952"/>
    <lineage>
        <taxon>Bacteria</taxon>
        <taxon>Bacillati</taxon>
        <taxon>Actinomycetota</taxon>
        <taxon>Actinomycetes</taxon>
        <taxon>Kitasatosporales</taxon>
        <taxon>Streptomycetaceae</taxon>
        <taxon>Streptomyces</taxon>
    </lineage>
</organism>
<dbReference type="AlphaFoldDB" id="A0A081XXZ2"/>
<evidence type="ECO:0000256" key="4">
    <source>
        <dbReference type="ARBA" id="ARBA00022989"/>
    </source>
</evidence>
<dbReference type="RefSeq" id="WP_037928687.1">
    <property type="nucleotide sequence ID" value="NZ_JBFADL010000017.1"/>
</dbReference>
<dbReference type="Pfam" id="PF03073">
    <property type="entry name" value="TspO_MBR"/>
    <property type="match status" value="1"/>
</dbReference>
<dbReference type="InterPro" id="IPR038330">
    <property type="entry name" value="TspO/MBR-related_sf"/>
</dbReference>
<dbReference type="Gene3D" id="1.20.1260.100">
    <property type="entry name" value="TspO/MBR protein"/>
    <property type="match status" value="1"/>
</dbReference>
<dbReference type="PANTHER" id="PTHR10057:SF0">
    <property type="entry name" value="TRANSLOCATOR PROTEIN"/>
    <property type="match status" value="1"/>
</dbReference>
<dbReference type="PANTHER" id="PTHR10057">
    <property type="entry name" value="PERIPHERAL-TYPE BENZODIAZEPINE RECEPTOR"/>
    <property type="match status" value="1"/>
</dbReference>
<gene>
    <name evidence="7" type="ORF">BU52_05155</name>
</gene>
<dbReference type="CDD" id="cd15904">
    <property type="entry name" value="TSPO_MBR"/>
    <property type="match status" value="1"/>
</dbReference>
<comment type="caution">
    <text evidence="7">The sequence shown here is derived from an EMBL/GenBank/DDBJ whole genome shotgun (WGS) entry which is preliminary data.</text>
</comment>
<keyword evidence="8" id="KW-1185">Reference proteome</keyword>
<proteinExistence type="inferred from homology"/>
<dbReference type="eggNOG" id="COG3476">
    <property type="taxonomic scope" value="Bacteria"/>
</dbReference>
<evidence type="ECO:0000256" key="6">
    <source>
        <dbReference type="SAM" id="Phobius"/>
    </source>
</evidence>
<evidence type="ECO:0000313" key="8">
    <source>
        <dbReference type="Proteomes" id="UP000028341"/>
    </source>
</evidence>
<dbReference type="Proteomes" id="UP000028341">
    <property type="component" value="Unassembled WGS sequence"/>
</dbReference>
<name>A0A081XXZ2_STRTO</name>
<sequence length="168" mass="18322">MRRAHPHHAPSRSEPWLRYGAAATAVAATAVAGARAVDADSDWYRTLRKPGWQPPPWSFGAVWTPLYGTLAYAAGHALGRADDVRQRRFLAGSLGVNLGLNAAWNWLFFARRSPAAGLVGTLLLDLSNADLLRRTARVDRTAARTLLPYAAWCCFATALNASIARLNR</sequence>
<feature type="transmembrane region" description="Helical" evidence="6">
    <location>
        <begin position="90"/>
        <end position="109"/>
    </location>
</feature>
<evidence type="ECO:0000313" key="7">
    <source>
        <dbReference type="EMBL" id="KES08415.1"/>
    </source>
</evidence>
<evidence type="ECO:0000256" key="5">
    <source>
        <dbReference type="ARBA" id="ARBA00023136"/>
    </source>
</evidence>
<comment type="similarity">
    <text evidence="2">Belongs to the TspO/BZRP family.</text>
</comment>
<evidence type="ECO:0000256" key="2">
    <source>
        <dbReference type="ARBA" id="ARBA00007524"/>
    </source>
</evidence>
<dbReference type="GO" id="GO:0033013">
    <property type="term" value="P:tetrapyrrole metabolic process"/>
    <property type="evidence" value="ECO:0007669"/>
    <property type="project" value="UniProtKB-ARBA"/>
</dbReference>
<comment type="subcellular location">
    <subcellularLocation>
        <location evidence="1">Membrane</location>
        <topology evidence="1">Multi-pass membrane protein</topology>
    </subcellularLocation>
</comment>
<protein>
    <submittedName>
        <fullName evidence="7">TspO and MBR-like protein</fullName>
    </submittedName>
</protein>
<evidence type="ECO:0000256" key="1">
    <source>
        <dbReference type="ARBA" id="ARBA00004141"/>
    </source>
</evidence>
<dbReference type="FunFam" id="1.20.1260.100:FF:000001">
    <property type="entry name" value="translocator protein 2"/>
    <property type="match status" value="1"/>
</dbReference>
<dbReference type="STRING" id="55952.BU52_05155"/>
<keyword evidence="3 6" id="KW-0812">Transmembrane</keyword>
<keyword evidence="4 6" id="KW-1133">Transmembrane helix</keyword>
<reference evidence="7 8" key="1">
    <citation type="submission" date="2014-02" db="EMBL/GenBank/DDBJ databases">
        <title>The genome announcement of Streptomyces toyocaensis NRRL15009.</title>
        <authorList>
            <person name="Hong H.-J."/>
            <person name="Kwun M.J."/>
        </authorList>
    </citation>
    <scope>NUCLEOTIDE SEQUENCE [LARGE SCALE GENOMIC DNA]</scope>
    <source>
        <strain evidence="7 8">NRRL 15009</strain>
    </source>
</reference>
<evidence type="ECO:0000256" key="3">
    <source>
        <dbReference type="ARBA" id="ARBA00022692"/>
    </source>
</evidence>
<dbReference type="InterPro" id="IPR004307">
    <property type="entry name" value="TspO_MBR"/>
</dbReference>
<dbReference type="GO" id="GO:0016020">
    <property type="term" value="C:membrane"/>
    <property type="evidence" value="ECO:0007669"/>
    <property type="project" value="UniProtKB-SubCell"/>
</dbReference>
<feature type="transmembrane region" description="Helical" evidence="6">
    <location>
        <begin position="60"/>
        <end position="78"/>
    </location>
</feature>
<dbReference type="OrthoDB" id="9795496at2"/>